<accession>A0AAV8X4N3</accession>
<proteinExistence type="predicted"/>
<organism evidence="6 7">
    <name type="scientific">Aromia moschata</name>
    <dbReference type="NCBI Taxonomy" id="1265417"/>
    <lineage>
        <taxon>Eukaryota</taxon>
        <taxon>Metazoa</taxon>
        <taxon>Ecdysozoa</taxon>
        <taxon>Arthropoda</taxon>
        <taxon>Hexapoda</taxon>
        <taxon>Insecta</taxon>
        <taxon>Pterygota</taxon>
        <taxon>Neoptera</taxon>
        <taxon>Endopterygota</taxon>
        <taxon>Coleoptera</taxon>
        <taxon>Polyphaga</taxon>
        <taxon>Cucujiformia</taxon>
        <taxon>Chrysomeloidea</taxon>
        <taxon>Cerambycidae</taxon>
        <taxon>Cerambycinae</taxon>
        <taxon>Callichromatini</taxon>
        <taxon>Aromia</taxon>
    </lineage>
</organism>
<keyword evidence="4" id="KW-0862">Zinc</keyword>
<evidence type="ECO:0000256" key="3">
    <source>
        <dbReference type="ARBA" id="ARBA00022771"/>
    </source>
</evidence>
<dbReference type="Proteomes" id="UP001162162">
    <property type="component" value="Unassembled WGS sequence"/>
</dbReference>
<dbReference type="AlphaFoldDB" id="A0AAV8X4N3"/>
<dbReference type="SMART" id="SM01175">
    <property type="entry name" value="DUF4206"/>
    <property type="match status" value="1"/>
</dbReference>
<protein>
    <recommendedName>
        <fullName evidence="5">Rubicon Homology domain-containing protein</fullName>
    </recommendedName>
</protein>
<keyword evidence="1" id="KW-0479">Metal-binding</keyword>
<dbReference type="GO" id="GO:0008270">
    <property type="term" value="F:zinc ion binding"/>
    <property type="evidence" value="ECO:0007669"/>
    <property type="project" value="UniProtKB-KW"/>
</dbReference>
<reference evidence="6" key="1">
    <citation type="journal article" date="2023" name="Insect Mol. Biol.">
        <title>Genome sequencing provides insights into the evolution of gene families encoding plant cell wall-degrading enzymes in longhorned beetles.</title>
        <authorList>
            <person name="Shin N.R."/>
            <person name="Okamura Y."/>
            <person name="Kirsch R."/>
            <person name="Pauchet Y."/>
        </authorList>
    </citation>
    <scope>NUCLEOTIDE SEQUENCE</scope>
    <source>
        <strain evidence="6">AMC_N1</strain>
    </source>
</reference>
<dbReference type="EMBL" id="JAPWTK010001237">
    <property type="protein sequence ID" value="KAJ8933336.1"/>
    <property type="molecule type" value="Genomic_DNA"/>
</dbReference>
<evidence type="ECO:0000313" key="6">
    <source>
        <dbReference type="EMBL" id="KAJ8933336.1"/>
    </source>
</evidence>
<dbReference type="InterPro" id="IPR025258">
    <property type="entry name" value="RH_dom"/>
</dbReference>
<feature type="domain" description="Rubicon Homology" evidence="5">
    <location>
        <begin position="30"/>
        <end position="135"/>
    </location>
</feature>
<evidence type="ECO:0000313" key="7">
    <source>
        <dbReference type="Proteomes" id="UP001162162"/>
    </source>
</evidence>
<dbReference type="PANTHER" id="PTHR12326:SF3">
    <property type="entry name" value="DIFFERENTIALLY EXPRESSED IN FDCP 8 HOMOLOG"/>
    <property type="match status" value="1"/>
</dbReference>
<evidence type="ECO:0000256" key="2">
    <source>
        <dbReference type="ARBA" id="ARBA00022737"/>
    </source>
</evidence>
<name>A0AAV8X4N3_9CUCU</name>
<keyword evidence="3" id="KW-0863">Zinc-finger</keyword>
<keyword evidence="2" id="KW-0677">Repeat</keyword>
<comment type="caution">
    <text evidence="6">The sequence shown here is derived from an EMBL/GenBank/DDBJ whole genome shotgun (WGS) entry which is preliminary data.</text>
</comment>
<evidence type="ECO:0000256" key="4">
    <source>
        <dbReference type="ARBA" id="ARBA00022833"/>
    </source>
</evidence>
<keyword evidence="7" id="KW-1185">Reference proteome</keyword>
<dbReference type="InterPro" id="IPR051366">
    <property type="entry name" value="DEF8"/>
</dbReference>
<dbReference type="Pfam" id="PF13901">
    <property type="entry name" value="RH_dom"/>
    <property type="match status" value="1"/>
</dbReference>
<evidence type="ECO:0000259" key="5">
    <source>
        <dbReference type="SMART" id="SM01175"/>
    </source>
</evidence>
<dbReference type="PANTHER" id="PTHR12326">
    <property type="entry name" value="PLECKSTRIN HOMOLOGY DOMAIN CONTAINING PROTEIN"/>
    <property type="match status" value="1"/>
</dbReference>
<sequence length="147" mass="16646">MQPVIARVDDALFGCLVFGIIKDKEWSDARRCDYTGQYFCSACHWGSSAVVPARVVHNWDLATYPVSQASLQQLRVTARRPLINLEKLNPRLFSLVHELNLVRRLRQGSPACAGTCWCAGERRRTTCCGRTSTRHTWSTRSTCTVCR</sequence>
<gene>
    <name evidence="6" type="ORF">NQ318_016079</name>
</gene>
<evidence type="ECO:0000256" key="1">
    <source>
        <dbReference type="ARBA" id="ARBA00022723"/>
    </source>
</evidence>